<comment type="caution">
    <text evidence="1">The sequence shown here is derived from an EMBL/GenBank/DDBJ whole genome shotgun (WGS) entry which is preliminary data.</text>
</comment>
<accession>A0ABQ9PE79</accession>
<sequence>MYLALTIRRSRRHRNHGAVVTFSS</sequence>
<gene>
    <name evidence="1" type="ORF">CLIM01_12281</name>
</gene>
<protein>
    <submittedName>
        <fullName evidence="1">Uncharacterized protein</fullName>
    </submittedName>
</protein>
<dbReference type="EMBL" id="JARUPT010000545">
    <property type="protein sequence ID" value="KAK0370357.1"/>
    <property type="molecule type" value="Genomic_DNA"/>
</dbReference>
<dbReference type="Proteomes" id="UP001169217">
    <property type="component" value="Unassembled WGS sequence"/>
</dbReference>
<evidence type="ECO:0000313" key="1">
    <source>
        <dbReference type="EMBL" id="KAK0370357.1"/>
    </source>
</evidence>
<organism evidence="1 2">
    <name type="scientific">Colletotrichum limetticola</name>
    <dbReference type="NCBI Taxonomy" id="1209924"/>
    <lineage>
        <taxon>Eukaryota</taxon>
        <taxon>Fungi</taxon>
        <taxon>Dikarya</taxon>
        <taxon>Ascomycota</taxon>
        <taxon>Pezizomycotina</taxon>
        <taxon>Sordariomycetes</taxon>
        <taxon>Hypocreomycetidae</taxon>
        <taxon>Glomerellales</taxon>
        <taxon>Glomerellaceae</taxon>
        <taxon>Colletotrichum</taxon>
        <taxon>Colletotrichum acutatum species complex</taxon>
    </lineage>
</organism>
<proteinExistence type="predicted"/>
<reference evidence="1" key="1">
    <citation type="submission" date="2023-04" db="EMBL/GenBank/DDBJ databases">
        <title>Colletotrichum limetticola genome sequence.</title>
        <authorList>
            <person name="Baroncelli R."/>
        </authorList>
    </citation>
    <scope>NUCLEOTIDE SEQUENCE</scope>
    <source>
        <strain evidence="1">KLA-Anderson</strain>
    </source>
</reference>
<keyword evidence="2" id="KW-1185">Reference proteome</keyword>
<name>A0ABQ9PE79_9PEZI</name>
<evidence type="ECO:0000313" key="2">
    <source>
        <dbReference type="Proteomes" id="UP001169217"/>
    </source>
</evidence>